<dbReference type="PROSITE" id="PS00280">
    <property type="entry name" value="BPTI_KUNITZ_1"/>
    <property type="match status" value="1"/>
</dbReference>
<dbReference type="GO" id="GO:0004867">
    <property type="term" value="F:serine-type endopeptidase inhibitor activity"/>
    <property type="evidence" value="ECO:0007669"/>
    <property type="project" value="UniProtKB-KW"/>
</dbReference>
<evidence type="ECO:0000313" key="6">
    <source>
        <dbReference type="RefSeq" id="XP_028135436.1"/>
    </source>
</evidence>
<dbReference type="RefSeq" id="XP_028135436.1">
    <property type="nucleotide sequence ID" value="XM_028279635.1"/>
</dbReference>
<feature type="domain" description="BPTI/Kunitz inhibitor" evidence="5">
    <location>
        <begin position="32"/>
        <end position="82"/>
    </location>
</feature>
<evidence type="ECO:0000256" key="4">
    <source>
        <dbReference type="SAM" id="SignalP"/>
    </source>
</evidence>
<dbReference type="FunCoup" id="A0A6P7FHR6">
    <property type="interactions" value="53"/>
</dbReference>
<dbReference type="GO" id="GO:0005615">
    <property type="term" value="C:extracellular space"/>
    <property type="evidence" value="ECO:0007669"/>
    <property type="project" value="TreeGrafter"/>
</dbReference>
<dbReference type="InterPro" id="IPR036880">
    <property type="entry name" value="Kunitz_BPTI_sf"/>
</dbReference>
<dbReference type="PANTHER" id="PTHR10083:SF328">
    <property type="entry name" value="TISSUE FACTOR PATHWAY INHIBITOR"/>
    <property type="match status" value="1"/>
</dbReference>
<dbReference type="Gene3D" id="4.10.410.10">
    <property type="entry name" value="Pancreatic trypsin inhibitor Kunitz domain"/>
    <property type="match status" value="1"/>
</dbReference>
<proteinExistence type="predicted"/>
<dbReference type="AlphaFoldDB" id="A0A6P7FHR6"/>
<keyword evidence="1 6" id="KW-0646">Protease inhibitor</keyword>
<dbReference type="PANTHER" id="PTHR10083">
    <property type="entry name" value="KUNITZ-TYPE PROTEASE INHIBITOR-RELATED"/>
    <property type="match status" value="1"/>
</dbReference>
<dbReference type="PRINTS" id="PR00759">
    <property type="entry name" value="BASICPTASE"/>
</dbReference>
<keyword evidence="2 6" id="KW-0722">Serine protease inhibitor</keyword>
<dbReference type="InterPro" id="IPR020901">
    <property type="entry name" value="Prtase_inh_Kunz-CS"/>
</dbReference>
<dbReference type="SUPFAM" id="SSF57362">
    <property type="entry name" value="BPTI-like"/>
    <property type="match status" value="1"/>
</dbReference>
<protein>
    <submittedName>
        <fullName evidence="6">Kunitz-type serine protease inhibitor IX-like</fullName>
    </submittedName>
</protein>
<evidence type="ECO:0000259" key="5">
    <source>
        <dbReference type="PROSITE" id="PS50279"/>
    </source>
</evidence>
<dbReference type="InterPro" id="IPR002223">
    <property type="entry name" value="Kunitz_BPTI"/>
</dbReference>
<sequence length="84" mass="9698">MYFKCFVCLFVLVVVFNIVSCRPSLESFRAMCNLPEARGRCRALLPRWRYDSSAHKCVQFNFGGCEGNANNFFTEEDCIEACHE</sequence>
<dbReference type="PROSITE" id="PS50279">
    <property type="entry name" value="BPTI_KUNITZ_2"/>
    <property type="match status" value="1"/>
</dbReference>
<dbReference type="SMART" id="SM00131">
    <property type="entry name" value="KU"/>
    <property type="match status" value="1"/>
</dbReference>
<keyword evidence="3" id="KW-1015">Disulfide bond</keyword>
<dbReference type="InterPro" id="IPR050098">
    <property type="entry name" value="TFPI/VKTCI-like"/>
</dbReference>
<reference evidence="6" key="1">
    <citation type="submission" date="2025-08" db="UniProtKB">
        <authorList>
            <consortium name="RefSeq"/>
        </authorList>
    </citation>
    <scope>IDENTIFICATION</scope>
    <source>
        <tissue evidence="6">Whole insect</tissue>
    </source>
</reference>
<name>A0A6P7FHR6_DIAVI</name>
<gene>
    <name evidence="6" type="primary">LOC114330311</name>
</gene>
<organism evidence="6">
    <name type="scientific">Diabrotica virgifera virgifera</name>
    <name type="common">western corn rootworm</name>
    <dbReference type="NCBI Taxonomy" id="50390"/>
    <lineage>
        <taxon>Eukaryota</taxon>
        <taxon>Metazoa</taxon>
        <taxon>Ecdysozoa</taxon>
        <taxon>Arthropoda</taxon>
        <taxon>Hexapoda</taxon>
        <taxon>Insecta</taxon>
        <taxon>Pterygota</taxon>
        <taxon>Neoptera</taxon>
        <taxon>Endopterygota</taxon>
        <taxon>Coleoptera</taxon>
        <taxon>Polyphaga</taxon>
        <taxon>Cucujiformia</taxon>
        <taxon>Chrysomeloidea</taxon>
        <taxon>Chrysomelidae</taxon>
        <taxon>Galerucinae</taxon>
        <taxon>Diabroticina</taxon>
        <taxon>Diabroticites</taxon>
        <taxon>Diabrotica</taxon>
    </lineage>
</organism>
<dbReference type="InParanoid" id="A0A6P7FHR6"/>
<evidence type="ECO:0000256" key="2">
    <source>
        <dbReference type="ARBA" id="ARBA00022900"/>
    </source>
</evidence>
<dbReference type="Pfam" id="PF00014">
    <property type="entry name" value="Kunitz_BPTI"/>
    <property type="match status" value="1"/>
</dbReference>
<dbReference type="FunFam" id="4.10.410.10:FF:000020">
    <property type="entry name" value="Collagen, type VI, alpha 3"/>
    <property type="match status" value="1"/>
</dbReference>
<evidence type="ECO:0000256" key="3">
    <source>
        <dbReference type="ARBA" id="ARBA00023157"/>
    </source>
</evidence>
<feature type="chain" id="PRO_5028192035" evidence="4">
    <location>
        <begin position="22"/>
        <end position="84"/>
    </location>
</feature>
<feature type="signal peptide" evidence="4">
    <location>
        <begin position="1"/>
        <end position="21"/>
    </location>
</feature>
<evidence type="ECO:0000256" key="1">
    <source>
        <dbReference type="ARBA" id="ARBA00022690"/>
    </source>
</evidence>
<keyword evidence="4" id="KW-0732">Signal</keyword>
<accession>A0A6P7FHR6</accession>